<reference evidence="2" key="1">
    <citation type="journal article" date="2019" name="Int. J. Syst. Evol. Microbiol.">
        <title>The Global Catalogue of Microorganisms (GCM) 10K type strain sequencing project: providing services to taxonomists for standard genome sequencing and annotation.</title>
        <authorList>
            <consortium name="The Broad Institute Genomics Platform"/>
            <consortium name="The Broad Institute Genome Sequencing Center for Infectious Disease"/>
            <person name="Wu L."/>
            <person name="Ma J."/>
        </authorList>
    </citation>
    <scope>NUCLEOTIDE SEQUENCE [LARGE SCALE GENOMIC DNA]</scope>
    <source>
        <strain evidence="2">CCUG 52478</strain>
    </source>
</reference>
<dbReference type="Pfam" id="PF00702">
    <property type="entry name" value="Hydrolase"/>
    <property type="match status" value="1"/>
</dbReference>
<dbReference type="SFLD" id="SFLDS00003">
    <property type="entry name" value="Haloacid_Dehalogenase"/>
    <property type="match status" value="1"/>
</dbReference>
<dbReference type="InterPro" id="IPR036412">
    <property type="entry name" value="HAD-like_sf"/>
</dbReference>
<evidence type="ECO:0000313" key="2">
    <source>
        <dbReference type="Proteomes" id="UP001597229"/>
    </source>
</evidence>
<dbReference type="Proteomes" id="UP001597229">
    <property type="component" value="Unassembled WGS sequence"/>
</dbReference>
<dbReference type="InterPro" id="IPR023214">
    <property type="entry name" value="HAD_sf"/>
</dbReference>
<dbReference type="SFLD" id="SFLDG01129">
    <property type="entry name" value="C1.5:_HAD__Beta-PGM__Phosphata"/>
    <property type="match status" value="1"/>
</dbReference>
<name>A0ABW3W208_9ACTN</name>
<sequence length="232" mass="24101">MAHSPAASDTTPATQVAGVVWDLGNVLIAWEPVRAVAAGVGDAEARRFIAGFDFGAWNHSCDAGRPWSAALAELAATAPEWTAHGQAYYDHFGASLTGEVPGTVDVVRELAAAGVPQCGLTNWSHELYHAHAPARFPFLGLLDHVVVSGTEGIAKPDPRIYRRAAERSGLDLSALVFVDDRADNVAAARTLGMTGVVFTDAPSLRAELVALGLLAEAQASSASMSTGTSTAP</sequence>
<comment type="caution">
    <text evidence="1">The sequence shown here is derived from an EMBL/GenBank/DDBJ whole genome shotgun (WGS) entry which is preliminary data.</text>
</comment>
<dbReference type="EMBL" id="JBHTLX010000014">
    <property type="protein sequence ID" value="MFD1248263.1"/>
    <property type="molecule type" value="Genomic_DNA"/>
</dbReference>
<dbReference type="CDD" id="cd02603">
    <property type="entry name" value="HAD_sEH-N_like"/>
    <property type="match status" value="1"/>
</dbReference>
<protein>
    <submittedName>
        <fullName evidence="1">HAD family hydrolase</fullName>
    </submittedName>
</protein>
<gene>
    <name evidence="1" type="ORF">ACFQ3F_10735</name>
</gene>
<keyword evidence="1" id="KW-0378">Hydrolase</keyword>
<organism evidence="1 2">
    <name type="scientific">Nocardioides ginsengisoli</name>
    <dbReference type="NCBI Taxonomy" id="363868"/>
    <lineage>
        <taxon>Bacteria</taxon>
        <taxon>Bacillati</taxon>
        <taxon>Actinomycetota</taxon>
        <taxon>Actinomycetes</taxon>
        <taxon>Propionibacteriales</taxon>
        <taxon>Nocardioidaceae</taxon>
        <taxon>Nocardioides</taxon>
    </lineage>
</organism>
<dbReference type="PANTHER" id="PTHR43611">
    <property type="entry name" value="ALPHA-D-GLUCOSE 1-PHOSPHATE PHOSPHATASE"/>
    <property type="match status" value="1"/>
</dbReference>
<accession>A0ABW3W208</accession>
<evidence type="ECO:0000313" key="1">
    <source>
        <dbReference type="EMBL" id="MFD1248263.1"/>
    </source>
</evidence>
<dbReference type="InterPro" id="IPR006439">
    <property type="entry name" value="HAD-SF_hydro_IA"/>
</dbReference>
<proteinExistence type="predicted"/>
<dbReference type="Gene3D" id="1.10.150.240">
    <property type="entry name" value="Putative phosphatase, domain 2"/>
    <property type="match status" value="1"/>
</dbReference>
<dbReference type="RefSeq" id="WP_367920616.1">
    <property type="nucleotide sequence ID" value="NZ_BAABAC010000035.1"/>
</dbReference>
<dbReference type="GO" id="GO:0016787">
    <property type="term" value="F:hydrolase activity"/>
    <property type="evidence" value="ECO:0007669"/>
    <property type="project" value="UniProtKB-KW"/>
</dbReference>
<dbReference type="NCBIfam" id="TIGR01509">
    <property type="entry name" value="HAD-SF-IA-v3"/>
    <property type="match status" value="1"/>
</dbReference>
<dbReference type="Gene3D" id="3.40.50.1000">
    <property type="entry name" value="HAD superfamily/HAD-like"/>
    <property type="match status" value="1"/>
</dbReference>
<dbReference type="PANTHER" id="PTHR43611:SF3">
    <property type="entry name" value="FLAVIN MONONUCLEOTIDE HYDROLASE 1, CHLOROPLATIC"/>
    <property type="match status" value="1"/>
</dbReference>
<dbReference type="PRINTS" id="PR00413">
    <property type="entry name" value="HADHALOGNASE"/>
</dbReference>
<dbReference type="SUPFAM" id="SSF56784">
    <property type="entry name" value="HAD-like"/>
    <property type="match status" value="1"/>
</dbReference>
<dbReference type="InterPro" id="IPR023198">
    <property type="entry name" value="PGP-like_dom2"/>
</dbReference>
<keyword evidence="2" id="KW-1185">Reference proteome</keyword>